<dbReference type="Proteomes" id="UP000540698">
    <property type="component" value="Unassembled WGS sequence"/>
</dbReference>
<dbReference type="InterPro" id="IPR011006">
    <property type="entry name" value="CheY-like_superfamily"/>
</dbReference>
<protein>
    <submittedName>
        <fullName evidence="2">ANTAR domain-containing protein</fullName>
    </submittedName>
</protein>
<keyword evidence="3" id="KW-1185">Reference proteome</keyword>
<dbReference type="Gene3D" id="1.10.10.10">
    <property type="entry name" value="Winged helix-like DNA-binding domain superfamily/Winged helix DNA-binding domain"/>
    <property type="match status" value="1"/>
</dbReference>
<accession>A0A7X6L1L1</accession>
<feature type="domain" description="ANTAR" evidence="1">
    <location>
        <begin position="4"/>
        <end position="65"/>
    </location>
</feature>
<dbReference type="GO" id="GO:0003723">
    <property type="term" value="F:RNA binding"/>
    <property type="evidence" value="ECO:0007669"/>
    <property type="project" value="InterPro"/>
</dbReference>
<name>A0A7X6L1L1_9NOCA</name>
<dbReference type="SUPFAM" id="SSF52172">
    <property type="entry name" value="CheY-like"/>
    <property type="match status" value="1"/>
</dbReference>
<dbReference type="PROSITE" id="PS50921">
    <property type="entry name" value="ANTAR"/>
    <property type="match status" value="1"/>
</dbReference>
<organism evidence="2 3">
    <name type="scientific">Nocardia gamkensis</name>
    <dbReference type="NCBI Taxonomy" id="352869"/>
    <lineage>
        <taxon>Bacteria</taxon>
        <taxon>Bacillati</taxon>
        <taxon>Actinomycetota</taxon>
        <taxon>Actinomycetes</taxon>
        <taxon>Mycobacteriales</taxon>
        <taxon>Nocardiaceae</taxon>
        <taxon>Nocardia</taxon>
    </lineage>
</organism>
<dbReference type="SMART" id="SM01012">
    <property type="entry name" value="ANTAR"/>
    <property type="match status" value="1"/>
</dbReference>
<reference evidence="2 3" key="1">
    <citation type="submission" date="2020-04" db="EMBL/GenBank/DDBJ databases">
        <title>MicrobeNet Type strains.</title>
        <authorList>
            <person name="Nicholson A.C."/>
        </authorList>
    </citation>
    <scope>NUCLEOTIDE SEQUENCE [LARGE SCALE GENOMIC DNA]</scope>
    <source>
        <strain evidence="2 3">DSM 44956</strain>
    </source>
</reference>
<proteinExistence type="predicted"/>
<dbReference type="InterPro" id="IPR036388">
    <property type="entry name" value="WH-like_DNA-bd_sf"/>
</dbReference>
<gene>
    <name evidence="2" type="ORF">HGB38_08150</name>
</gene>
<dbReference type="AlphaFoldDB" id="A0A7X6L1L1"/>
<evidence type="ECO:0000313" key="2">
    <source>
        <dbReference type="EMBL" id="NKY26187.1"/>
    </source>
</evidence>
<evidence type="ECO:0000313" key="3">
    <source>
        <dbReference type="Proteomes" id="UP000540698"/>
    </source>
</evidence>
<evidence type="ECO:0000259" key="1">
    <source>
        <dbReference type="PROSITE" id="PS50921"/>
    </source>
</evidence>
<comment type="caution">
    <text evidence="2">The sequence shown here is derived from an EMBL/GenBank/DDBJ whole genome shotgun (WGS) entry which is preliminary data.</text>
</comment>
<dbReference type="EMBL" id="JAAXOS010000003">
    <property type="protein sequence ID" value="NKY26187.1"/>
    <property type="molecule type" value="Genomic_DNA"/>
</dbReference>
<dbReference type="InterPro" id="IPR005561">
    <property type="entry name" value="ANTAR"/>
</dbReference>
<sequence length="98" mass="10583">MPGVGNMPPDGVDEAVVAAARQVIEQAKGAVMLVYSVDADHAFAILRTASQDTNIKLRDIAAAVVEELPEIGAPRDMEALRESLDRVLFRATTHQPHH</sequence>
<dbReference type="Pfam" id="PF03861">
    <property type="entry name" value="ANTAR"/>
    <property type="match status" value="1"/>
</dbReference>